<dbReference type="InterPro" id="IPR050100">
    <property type="entry name" value="TRAFAC_GTPase_members"/>
</dbReference>
<dbReference type="EMBL" id="QGKW02000276">
    <property type="protein sequence ID" value="KAF2607953.1"/>
    <property type="molecule type" value="Genomic_DNA"/>
</dbReference>
<dbReference type="InterPro" id="IPR027417">
    <property type="entry name" value="P-loop_NTPase"/>
</dbReference>
<keyword evidence="1" id="KW-0547">Nucleotide-binding</keyword>
<dbReference type="GO" id="GO:0003924">
    <property type="term" value="F:GTPase activity"/>
    <property type="evidence" value="ECO:0007669"/>
    <property type="project" value="InterPro"/>
</dbReference>
<sequence length="308" mass="35385">MLLRQITTPAFMLPSPAVAEKSSIFEKIQPFIGETLDFITREEEKKGVYLTKEDLVDWEKRLNKDGKFEYAFEIFEWMDKKKMEFSPSELAVYVDLIAQTKGIYAAEEYFNQVEPVFDRTNTRAKNWPAFASIVVRILEYNKKNGRGADARKFNLRVGISLSSSCAQRLGIMVRLDMLIPVNQQFQGKGSFAYAWALDENAEERERGITMTMAVAYFNTKMHHVVLLDSPRTHRFCSEHDSRSNASRCCDSGHKGQTREHARVLRGFGVEQVIVAVNKMDIVAYSKDKFDLIKQQIAGSFPQSCRFKE</sequence>
<dbReference type="Gene3D" id="3.40.50.300">
    <property type="entry name" value="P-loop containing nucleotide triphosphate hydrolases"/>
    <property type="match status" value="1"/>
</dbReference>
<dbReference type="Pfam" id="PF00009">
    <property type="entry name" value="GTP_EFTU"/>
    <property type="match status" value="1"/>
</dbReference>
<feature type="domain" description="Tr-type G" evidence="3">
    <location>
        <begin position="193"/>
        <end position="300"/>
    </location>
</feature>
<dbReference type="PANTHER" id="PTHR23115">
    <property type="entry name" value="TRANSLATION FACTOR"/>
    <property type="match status" value="1"/>
</dbReference>
<reference evidence="4" key="1">
    <citation type="submission" date="2019-12" db="EMBL/GenBank/DDBJ databases">
        <title>Genome sequencing and annotation of Brassica cretica.</title>
        <authorList>
            <person name="Studholme D.J."/>
            <person name="Sarris P.F."/>
        </authorList>
    </citation>
    <scope>NUCLEOTIDE SEQUENCE</scope>
    <source>
        <strain evidence="4">PFS-001/15</strain>
        <tissue evidence="4">Leaf</tissue>
    </source>
</reference>
<proteinExistence type="predicted"/>
<dbReference type="Proteomes" id="UP000712281">
    <property type="component" value="Unassembled WGS sequence"/>
</dbReference>
<evidence type="ECO:0000313" key="5">
    <source>
        <dbReference type="Proteomes" id="UP000712281"/>
    </source>
</evidence>
<accession>A0A8S9LRW9</accession>
<evidence type="ECO:0000256" key="2">
    <source>
        <dbReference type="ARBA" id="ARBA00023134"/>
    </source>
</evidence>
<protein>
    <recommendedName>
        <fullName evidence="3">Tr-type G domain-containing protein</fullName>
    </recommendedName>
</protein>
<evidence type="ECO:0000313" key="4">
    <source>
        <dbReference type="EMBL" id="KAF2607953.1"/>
    </source>
</evidence>
<comment type="caution">
    <text evidence="4">The sequence shown here is derived from an EMBL/GenBank/DDBJ whole genome shotgun (WGS) entry which is preliminary data.</text>
</comment>
<organism evidence="4 5">
    <name type="scientific">Brassica cretica</name>
    <name type="common">Mustard</name>
    <dbReference type="NCBI Taxonomy" id="69181"/>
    <lineage>
        <taxon>Eukaryota</taxon>
        <taxon>Viridiplantae</taxon>
        <taxon>Streptophyta</taxon>
        <taxon>Embryophyta</taxon>
        <taxon>Tracheophyta</taxon>
        <taxon>Spermatophyta</taxon>
        <taxon>Magnoliopsida</taxon>
        <taxon>eudicotyledons</taxon>
        <taxon>Gunneridae</taxon>
        <taxon>Pentapetalae</taxon>
        <taxon>rosids</taxon>
        <taxon>malvids</taxon>
        <taxon>Brassicales</taxon>
        <taxon>Brassicaceae</taxon>
        <taxon>Brassiceae</taxon>
        <taxon>Brassica</taxon>
    </lineage>
</organism>
<dbReference type="InterPro" id="IPR000795">
    <property type="entry name" value="T_Tr_GTP-bd_dom"/>
</dbReference>
<evidence type="ECO:0000256" key="1">
    <source>
        <dbReference type="ARBA" id="ARBA00022741"/>
    </source>
</evidence>
<keyword evidence="2" id="KW-0342">GTP-binding</keyword>
<gene>
    <name evidence="4" type="ORF">F2Q68_00043794</name>
</gene>
<dbReference type="SUPFAM" id="SSF52540">
    <property type="entry name" value="P-loop containing nucleoside triphosphate hydrolases"/>
    <property type="match status" value="1"/>
</dbReference>
<dbReference type="GO" id="GO:0005525">
    <property type="term" value="F:GTP binding"/>
    <property type="evidence" value="ECO:0007669"/>
    <property type="project" value="UniProtKB-KW"/>
</dbReference>
<name>A0A8S9LRW9_BRACR</name>
<evidence type="ECO:0000259" key="3">
    <source>
        <dbReference type="Pfam" id="PF00009"/>
    </source>
</evidence>
<dbReference type="AlphaFoldDB" id="A0A8S9LRW9"/>